<dbReference type="FunFam" id="2.10.25.10:FF:000110">
    <property type="entry name" value="Signal peptide, CUB domain and EGF-like domain-containing 1"/>
    <property type="match status" value="1"/>
</dbReference>
<reference evidence="19" key="3">
    <citation type="submission" date="2025-09" db="UniProtKB">
        <authorList>
            <consortium name="Ensembl"/>
        </authorList>
    </citation>
    <scope>IDENTIFICATION</scope>
</reference>
<dbReference type="InterPro" id="IPR009030">
    <property type="entry name" value="Growth_fac_rcpt_cys_sf"/>
</dbReference>
<dbReference type="PANTHER" id="PTHR24046">
    <property type="entry name" value="SIGNAL PEPTIDE, CUB AND EGF-LIKE DOMAIN-CONTAINING"/>
    <property type="match status" value="1"/>
</dbReference>
<dbReference type="FunFam" id="2.10.25.10:FF:000035">
    <property type="entry name" value="Signal peptide, CUB domain and EGF-like domain-containing 2"/>
    <property type="match status" value="1"/>
</dbReference>
<evidence type="ECO:0000256" key="10">
    <source>
        <dbReference type="ARBA" id="ARBA00023136"/>
    </source>
</evidence>
<dbReference type="Ensembl" id="ENSENLT00000049794.1">
    <property type="protein sequence ID" value="ENSENLP00000048608.1"/>
    <property type="gene ID" value="ENSENLG00000020396.1"/>
</dbReference>
<dbReference type="InterPro" id="IPR000859">
    <property type="entry name" value="CUB_dom"/>
</dbReference>
<dbReference type="GO" id="GO:0005615">
    <property type="term" value="C:extracellular space"/>
    <property type="evidence" value="ECO:0007669"/>
    <property type="project" value="TreeGrafter"/>
</dbReference>
<evidence type="ECO:0000256" key="11">
    <source>
        <dbReference type="ARBA" id="ARBA00023157"/>
    </source>
</evidence>
<comment type="caution">
    <text evidence="16">Lacks conserved residue(s) required for the propagation of feature annotation.</text>
</comment>
<evidence type="ECO:0000256" key="15">
    <source>
        <dbReference type="ARBA" id="ARBA00067369"/>
    </source>
</evidence>
<keyword evidence="20" id="KW-1185">Reference proteome</keyword>
<evidence type="ECO:0000256" key="5">
    <source>
        <dbReference type="ARBA" id="ARBA00022525"/>
    </source>
</evidence>
<feature type="disulfide bond" evidence="16">
    <location>
        <begin position="318"/>
        <end position="328"/>
    </location>
</feature>
<comment type="function">
    <text evidence="13">Could function as an adhesive molecule and its matrix bound and soluble fragments may play a critical role in vascular biology.</text>
</comment>
<evidence type="ECO:0000256" key="3">
    <source>
        <dbReference type="ARBA" id="ARBA00022473"/>
    </source>
</evidence>
<dbReference type="Pfam" id="PF14670">
    <property type="entry name" value="FXa_inhibition"/>
    <property type="match status" value="4"/>
</dbReference>
<dbReference type="InterPro" id="IPR000152">
    <property type="entry name" value="EGF-type_Asp/Asn_hydroxyl_site"/>
</dbReference>
<feature type="domain" description="CUB" evidence="17">
    <location>
        <begin position="783"/>
        <end position="895"/>
    </location>
</feature>
<dbReference type="PROSITE" id="PS01180">
    <property type="entry name" value="CUB"/>
    <property type="match status" value="1"/>
</dbReference>
<dbReference type="InterPro" id="IPR052071">
    <property type="entry name" value="SCUB_EGF-like_domain"/>
</dbReference>
<dbReference type="SMART" id="SM01411">
    <property type="entry name" value="Ephrin_rec_like"/>
    <property type="match status" value="3"/>
</dbReference>
<keyword evidence="5" id="KW-0964">Secreted</keyword>
<dbReference type="InterPro" id="IPR024731">
    <property type="entry name" value="NELL2-like_EGF"/>
</dbReference>
<feature type="domain" description="EGF-like" evidence="18">
    <location>
        <begin position="273"/>
        <end position="313"/>
    </location>
</feature>
<sequence>PILANVPGLELKSHEMLLFNVSADSDECAEGSDDCHIDALCQNTPKSYNCICKPGYKGDGKQCEDMDECENDYNGGCVHECINIPGNYRCTCYDGFMLAHDGHNCLDVDECLDNNGGCQQVCVNTMGSYECQCTEGFFLSDNQHTCIHRSDDGMNCMNKDHGCAHICREAPGKGGVSCECRPGFELAKNQKDCTLTCNYGNGGCQHTCDDTDTGPVCGCHQKYALHSDSKTCIETCAVNNGGCDRTCKDTATGVRCSCPVGFTLQPDGKTCKDIDECQENNGGCDHFCRNTVGSFECSCQKGHKLLTDERTCQDIDECSFERTCDHTCINYPGSFECLCNKGYILYGLTHCGDIDECSINNGSCEHGCINTQGSYECVCPPGQKLHWNKKDCIEMVKCLPNGKPAPRAQLICTKSGGAEVCSLSCPSNALFLAVITKCFNSKYCLPCLIVPFPLLWTDTLMPPIKQKARFKIKDAKCHLRPRNKEKHRESSRQNLQGGQFPCTDDCQVTFVNFKCDSSKKRRRGRKSPSKEVSHITAEFEIEMKEEEASGVLFCLAFHMKQKLQSTMRTLRKSINKQQFYIQFSGTEYEVAQKPSRLPEGVEACSTGQVLQEGKCVSCGLGTFYSGEQEQCVQCPPGTYQDTVGQLSCEPCPSTEGQGVAGAKNVSQCGGQCPAGHFSTDGFRPCQPCHLGSYQPEPGRVLCFPCGGGLMTKYEGSVSFRDCEAKVHCAPGHYYNSSTHRCIRCPAGTYQSEFGQNYCITCPGNTTTDFDGATNVSHCKNQLCGGELGEYTGYIESPNYPGDYPSNVDCVWTINPPHKRRILIVVPEIFLPIEDECGDVLVMRKSALPTSITTYETCQTYERPIAFTSRSRKLWIQFKSNEGNSGKGFQVPYVTYDEDYQQLIEDIVRDGRLYASENHQEILKDKKLIKALFDVLAHPQNYFRYTAQESKEMFPRSFIKLLRSKVTRFLRPYK</sequence>
<evidence type="ECO:0000256" key="14">
    <source>
        <dbReference type="ARBA" id="ARBA00067359"/>
    </source>
</evidence>
<dbReference type="FunFam" id="2.10.25.10:FF:000030">
    <property type="entry name" value="Signal peptide, CUB domain and EGF-like domain-containing 2"/>
    <property type="match status" value="1"/>
</dbReference>
<dbReference type="Pfam" id="PF00431">
    <property type="entry name" value="CUB"/>
    <property type="match status" value="1"/>
</dbReference>
<dbReference type="PROSITE" id="PS01186">
    <property type="entry name" value="EGF_2"/>
    <property type="match status" value="4"/>
</dbReference>
<evidence type="ECO:0000256" key="6">
    <source>
        <dbReference type="ARBA" id="ARBA00022536"/>
    </source>
</evidence>
<dbReference type="GO" id="GO:0005509">
    <property type="term" value="F:calcium ion binding"/>
    <property type="evidence" value="ECO:0007669"/>
    <property type="project" value="InterPro"/>
</dbReference>
<dbReference type="GO" id="GO:0009986">
    <property type="term" value="C:cell surface"/>
    <property type="evidence" value="ECO:0007669"/>
    <property type="project" value="TreeGrafter"/>
</dbReference>
<evidence type="ECO:0000256" key="12">
    <source>
        <dbReference type="ARBA" id="ARBA00023180"/>
    </source>
</evidence>
<organism evidence="19 20">
    <name type="scientific">Echeneis naucrates</name>
    <name type="common">Live sharksucker</name>
    <dbReference type="NCBI Taxonomy" id="173247"/>
    <lineage>
        <taxon>Eukaryota</taxon>
        <taxon>Metazoa</taxon>
        <taxon>Chordata</taxon>
        <taxon>Craniata</taxon>
        <taxon>Vertebrata</taxon>
        <taxon>Euteleostomi</taxon>
        <taxon>Actinopterygii</taxon>
        <taxon>Neopterygii</taxon>
        <taxon>Teleostei</taxon>
        <taxon>Neoteleostei</taxon>
        <taxon>Acanthomorphata</taxon>
        <taxon>Carangaria</taxon>
        <taxon>Carangiformes</taxon>
        <taxon>Echeneidae</taxon>
        <taxon>Echeneis</taxon>
    </lineage>
</organism>
<keyword evidence="3" id="KW-0217">Developmental protein</keyword>
<dbReference type="FunFam" id="2.10.25.10:FF:000199">
    <property type="entry name" value="signal peptide, CUB and EGF-like domain-containing protein 2 isoform X2"/>
    <property type="match status" value="1"/>
</dbReference>
<dbReference type="FunFam" id="2.10.25.10:FF:000124">
    <property type="entry name" value="Signal peptide, CUB domain and EGF-like domain-containing 3"/>
    <property type="match status" value="1"/>
</dbReference>
<dbReference type="InterPro" id="IPR011641">
    <property type="entry name" value="Tyr-kin_ephrin_A/B_rcpt-like"/>
</dbReference>
<feature type="domain" description="EGF-like" evidence="18">
    <location>
        <begin position="107"/>
        <end position="143"/>
    </location>
</feature>
<reference evidence="19" key="1">
    <citation type="submission" date="2021-04" db="EMBL/GenBank/DDBJ databases">
        <authorList>
            <consortium name="Wellcome Sanger Institute Data Sharing"/>
        </authorList>
    </citation>
    <scope>NUCLEOTIDE SEQUENCE [LARGE SCALE GENOMIC DNA]</scope>
</reference>
<keyword evidence="6 16" id="KW-0245">EGF-like domain</keyword>
<evidence type="ECO:0000256" key="16">
    <source>
        <dbReference type="PROSITE-ProRule" id="PRU00076"/>
    </source>
</evidence>
<gene>
    <name evidence="19" type="primary">scube1</name>
</gene>
<dbReference type="SMART" id="SM00181">
    <property type="entry name" value="EGF"/>
    <property type="match status" value="10"/>
</dbReference>
<dbReference type="InterPro" id="IPR000742">
    <property type="entry name" value="EGF"/>
</dbReference>
<evidence type="ECO:0000256" key="1">
    <source>
        <dbReference type="ARBA" id="ARBA00004202"/>
    </source>
</evidence>
<evidence type="ECO:0000313" key="20">
    <source>
        <dbReference type="Proteomes" id="UP000472264"/>
    </source>
</evidence>
<proteinExistence type="predicted"/>
<accession>A0A665WX15</accession>
<keyword evidence="10" id="KW-0472">Membrane</keyword>
<dbReference type="SMART" id="SM00042">
    <property type="entry name" value="CUB"/>
    <property type="match status" value="1"/>
</dbReference>
<keyword evidence="8" id="KW-0677">Repeat</keyword>
<evidence type="ECO:0000256" key="8">
    <source>
        <dbReference type="ARBA" id="ARBA00022737"/>
    </source>
</evidence>
<reference evidence="19" key="2">
    <citation type="submission" date="2025-08" db="UniProtKB">
        <authorList>
            <consortium name="Ensembl"/>
        </authorList>
    </citation>
    <scope>IDENTIFICATION</scope>
</reference>
<dbReference type="SUPFAM" id="SSF57184">
    <property type="entry name" value="Growth factor receptor domain"/>
    <property type="match status" value="5"/>
</dbReference>
<dbReference type="Gene3D" id="2.10.25.10">
    <property type="entry name" value="Laminin"/>
    <property type="match status" value="9"/>
</dbReference>
<keyword evidence="11 16" id="KW-1015">Disulfide bond</keyword>
<evidence type="ECO:0000256" key="2">
    <source>
        <dbReference type="ARBA" id="ARBA00004613"/>
    </source>
</evidence>
<dbReference type="Pfam" id="PF07645">
    <property type="entry name" value="EGF_CA"/>
    <property type="match status" value="1"/>
</dbReference>
<dbReference type="Gene3D" id="2.60.120.290">
    <property type="entry name" value="Spermadhesin, CUB domain"/>
    <property type="match status" value="1"/>
</dbReference>
<dbReference type="CDD" id="cd00041">
    <property type="entry name" value="CUB"/>
    <property type="match status" value="1"/>
</dbReference>
<evidence type="ECO:0000256" key="7">
    <source>
        <dbReference type="ARBA" id="ARBA00022729"/>
    </source>
</evidence>
<keyword evidence="4" id="KW-1003">Cell membrane</keyword>
<dbReference type="FunFam" id="2.10.50.10:FF:000022">
    <property type="entry name" value="Signal peptide, CUB domain and EGF-like domain-containing 1"/>
    <property type="match status" value="1"/>
</dbReference>
<dbReference type="InterPro" id="IPR018097">
    <property type="entry name" value="EGF_Ca-bd_CS"/>
</dbReference>
<dbReference type="FunFam" id="2.10.25.10:FF:000032">
    <property type="entry name" value="signal peptide, CUB and EGF-like domain-containing protein 2 isoform X1"/>
    <property type="match status" value="1"/>
</dbReference>
<evidence type="ECO:0000256" key="4">
    <source>
        <dbReference type="ARBA" id="ARBA00022475"/>
    </source>
</evidence>
<dbReference type="PROSITE" id="PS01187">
    <property type="entry name" value="EGF_CA"/>
    <property type="match status" value="3"/>
</dbReference>
<dbReference type="InterPro" id="IPR035914">
    <property type="entry name" value="Sperma_CUB_dom_sf"/>
</dbReference>
<dbReference type="InterPro" id="IPR001881">
    <property type="entry name" value="EGF-like_Ca-bd_dom"/>
</dbReference>
<dbReference type="PROSITE" id="PS00010">
    <property type="entry name" value="ASX_HYDROXYL"/>
    <property type="match status" value="6"/>
</dbReference>
<dbReference type="FunFam" id="2.10.25.10:FF:000008">
    <property type="entry name" value="Signal peptide, CUB domain, EGF-like 2"/>
    <property type="match status" value="2"/>
</dbReference>
<comment type="subcellular location">
    <subcellularLocation>
        <location evidence="1">Cell membrane</location>
        <topology evidence="1">Peripheral membrane protein</topology>
    </subcellularLocation>
    <subcellularLocation>
        <location evidence="2">Secreted</location>
    </subcellularLocation>
</comment>
<keyword evidence="12" id="KW-0325">Glycoprotein</keyword>
<protein>
    <recommendedName>
        <fullName evidence="15">Signal peptide, CUB and EGF-like domain-containing protein 1</fullName>
    </recommendedName>
    <alternativeName>
        <fullName evidence="14">Signal peptide, CUB and EGF-like domain-containing protein 2</fullName>
    </alternativeName>
</protein>
<dbReference type="FunFam" id="2.10.50.10:FF:000024">
    <property type="entry name" value="signal peptide, CUB and EGF-like domain-containing protein 1"/>
    <property type="match status" value="1"/>
</dbReference>
<evidence type="ECO:0000259" key="18">
    <source>
        <dbReference type="PROSITE" id="PS50026"/>
    </source>
</evidence>
<dbReference type="PROSITE" id="PS50026">
    <property type="entry name" value="EGF_3"/>
    <property type="match status" value="5"/>
</dbReference>
<dbReference type="InterPro" id="IPR049883">
    <property type="entry name" value="NOTCH1_EGF-like"/>
</dbReference>
<dbReference type="Pfam" id="PF12947">
    <property type="entry name" value="EGF_3"/>
    <property type="match status" value="1"/>
</dbReference>
<evidence type="ECO:0000256" key="9">
    <source>
        <dbReference type="ARBA" id="ARBA00022837"/>
    </source>
</evidence>
<dbReference type="SMART" id="SM00179">
    <property type="entry name" value="EGF_CA"/>
    <property type="match status" value="7"/>
</dbReference>
<evidence type="ECO:0000259" key="17">
    <source>
        <dbReference type="PROSITE" id="PS01180"/>
    </source>
</evidence>
<dbReference type="Pfam" id="PF07699">
    <property type="entry name" value="Ephrin_rec_like"/>
    <property type="match status" value="3"/>
</dbReference>
<feature type="domain" description="EGF-like" evidence="18">
    <location>
        <begin position="314"/>
        <end position="352"/>
    </location>
</feature>
<dbReference type="FunFam" id="2.10.50.10:FF:000006">
    <property type="entry name" value="Signal peptide, CUB domain and EGF like domain containing 3"/>
    <property type="match status" value="1"/>
</dbReference>
<dbReference type="Gene3D" id="2.10.50.10">
    <property type="entry name" value="Tumor Necrosis Factor Receptor, subunit A, domain 2"/>
    <property type="match status" value="3"/>
</dbReference>
<dbReference type="Proteomes" id="UP000472264">
    <property type="component" value="Chromosome 23"/>
</dbReference>
<dbReference type="FunFam" id="2.60.120.290:FF:000002">
    <property type="entry name" value="Signal peptide, CUB domain and EGF-like domain-containing 2"/>
    <property type="match status" value="1"/>
</dbReference>
<dbReference type="GO" id="GO:0007165">
    <property type="term" value="P:signal transduction"/>
    <property type="evidence" value="ECO:0007669"/>
    <property type="project" value="TreeGrafter"/>
</dbReference>
<dbReference type="GO" id="GO:0005886">
    <property type="term" value="C:plasma membrane"/>
    <property type="evidence" value="ECO:0007669"/>
    <property type="project" value="UniProtKB-SubCell"/>
</dbReference>
<name>A0A665WX15_ECHNA</name>
<dbReference type="SUPFAM" id="SSF49854">
    <property type="entry name" value="Spermadhesin, CUB domain"/>
    <property type="match status" value="1"/>
</dbReference>
<dbReference type="CDD" id="cd00054">
    <property type="entry name" value="EGF_CA"/>
    <property type="match status" value="3"/>
</dbReference>
<feature type="domain" description="EGF-like" evidence="18">
    <location>
        <begin position="24"/>
        <end position="64"/>
    </location>
</feature>
<dbReference type="AlphaFoldDB" id="A0A665WX15"/>
<dbReference type="InterPro" id="IPR026823">
    <property type="entry name" value="cEGF"/>
</dbReference>
<feature type="domain" description="EGF-like" evidence="18">
    <location>
        <begin position="353"/>
        <end position="393"/>
    </location>
</feature>
<dbReference type="Pfam" id="PF12662">
    <property type="entry name" value="cEGF"/>
    <property type="match status" value="1"/>
</dbReference>
<evidence type="ECO:0000256" key="13">
    <source>
        <dbReference type="ARBA" id="ARBA00054446"/>
    </source>
</evidence>
<dbReference type="PANTHER" id="PTHR24046:SF4">
    <property type="entry name" value="SIGNAL PEPTIDE, CUB AND EGF-LIKE DOMAIN-CONTAINING PROTEIN 1"/>
    <property type="match status" value="1"/>
</dbReference>
<evidence type="ECO:0000313" key="19">
    <source>
        <dbReference type="Ensembl" id="ENSENLP00000048608.1"/>
    </source>
</evidence>
<dbReference type="FunFam" id="2.10.25.10:FF:000028">
    <property type="entry name" value="Signal peptide, CUB domain and EGF-like domain-containing 2"/>
    <property type="match status" value="1"/>
</dbReference>
<keyword evidence="9" id="KW-0106">Calcium</keyword>
<keyword evidence="7" id="KW-0732">Signal</keyword>